<proteinExistence type="predicted"/>
<organism evidence="1 2">
    <name type="scientific">Rhodonellum psychrophilum GCM71 = DSM 17998</name>
    <dbReference type="NCBI Taxonomy" id="1123057"/>
    <lineage>
        <taxon>Bacteria</taxon>
        <taxon>Pseudomonadati</taxon>
        <taxon>Bacteroidota</taxon>
        <taxon>Cytophagia</taxon>
        <taxon>Cytophagales</taxon>
        <taxon>Cytophagaceae</taxon>
        <taxon>Rhodonellum</taxon>
    </lineage>
</organism>
<protein>
    <submittedName>
        <fullName evidence="1">Uncharacterized protein</fullName>
    </submittedName>
</protein>
<gene>
    <name evidence="1" type="ORF">P872_20285</name>
</gene>
<reference evidence="1 2" key="1">
    <citation type="journal article" date="2013" name="Genome Announc.">
        <title>Draft Genome Sequence of the Psychrophilic and Alkaliphilic Rhodonellum psychrophilum Strain GCM71T.</title>
        <authorList>
            <person name="Hauptmann A.L."/>
            <person name="Glaring M.A."/>
            <person name="Hallin P.F."/>
            <person name="Prieme A."/>
            <person name="Stougaard P."/>
        </authorList>
    </citation>
    <scope>NUCLEOTIDE SEQUENCE [LARGE SCALE GENOMIC DNA]</scope>
    <source>
        <strain evidence="1 2">GCM71</strain>
    </source>
</reference>
<comment type="caution">
    <text evidence="1">The sequence shown here is derived from an EMBL/GenBank/DDBJ whole genome shotgun (WGS) entry which is preliminary data.</text>
</comment>
<name>U5BTD4_9BACT</name>
<keyword evidence="2" id="KW-1185">Reference proteome</keyword>
<dbReference type="AlphaFoldDB" id="U5BTD4"/>
<dbReference type="Proteomes" id="UP000016843">
    <property type="component" value="Unassembled WGS sequence"/>
</dbReference>
<sequence>MNLVLNSYNSLNRNNVANIKIHIHQIIYCGRAGNPVGLCCPNGIGTKMLVRPNKRSKSPIYS</sequence>
<evidence type="ECO:0000313" key="1">
    <source>
        <dbReference type="EMBL" id="ERM81178.1"/>
    </source>
</evidence>
<evidence type="ECO:0000313" key="2">
    <source>
        <dbReference type="Proteomes" id="UP000016843"/>
    </source>
</evidence>
<accession>U5BTD4</accession>
<dbReference type="EMBL" id="AWXR01000059">
    <property type="protein sequence ID" value="ERM81178.1"/>
    <property type="molecule type" value="Genomic_DNA"/>
</dbReference>